<accession>A0A6I6C9Z4</accession>
<organism evidence="1 2">
    <name type="scientific">Spiroplasma tabanidicola</name>
    <dbReference type="NCBI Taxonomy" id="324079"/>
    <lineage>
        <taxon>Bacteria</taxon>
        <taxon>Bacillati</taxon>
        <taxon>Mycoplasmatota</taxon>
        <taxon>Mollicutes</taxon>
        <taxon>Entomoplasmatales</taxon>
        <taxon>Spiroplasmataceae</taxon>
        <taxon>Spiroplasma</taxon>
    </lineage>
</organism>
<proteinExistence type="predicted"/>
<evidence type="ECO:0000313" key="1">
    <source>
        <dbReference type="EMBL" id="QGS51755.1"/>
    </source>
</evidence>
<dbReference type="Proteomes" id="UP000424468">
    <property type="component" value="Chromosome"/>
</dbReference>
<keyword evidence="2" id="KW-1185">Reference proteome</keyword>
<name>A0A6I6C9Z4_9MOLU</name>
<dbReference type="EMBL" id="CP046276">
    <property type="protein sequence ID" value="QGS51755.1"/>
    <property type="molecule type" value="Genomic_DNA"/>
</dbReference>
<protein>
    <submittedName>
        <fullName evidence="1">Uncharacterized protein</fullName>
    </submittedName>
</protein>
<evidence type="ECO:0000313" key="2">
    <source>
        <dbReference type="Proteomes" id="UP000424468"/>
    </source>
</evidence>
<dbReference type="KEGG" id="stab:STABA_v1c03920"/>
<sequence length="534" mass="63945">MKLYEKESLFWFGLHRIAKDDPELKYNITTQKELINDLYPLVHLGVIQYTLYRGISLQEIPIEETNEYVNYILENMDEIYKIKYRFVKEKPKKINLNDKEIYSLCEDIISRLFIPFMNEYAFKKVSSTIGMNGSYIRESLLSYEYDINHESDDGKLKTSVLYPFLFTLSLIKIFDKKGLYNRILKTYQKDDLIRKYKAGREWKKKEIDYLQESYELLNNDEEWSLFLSNFSISKWDVFDMKERFKALFQLTKITTILMKDEITAVTMLSDGEEVYEMLENYLPMYIDYDRYINEEGVIVHDLGEHDKFVFSPFSQRNVNFSILLPYIESKNERHVACDYKKLQTTLFIFLKSYSKVRNLLLTHEYLPKIIDILIEGKKKIFCDILGIFEEVKDHKYKRLIDFENFTEDLFFLTEEQINQALESNPKNLEEFIAIPAFEKIGKVMTFNLALKNYTARTVDYRLYELLKYLLVLFGPHPLDHTVQSLENIENFYNKFETFVRMYESQKEKNGNNQIVIDLQKSLELPLKLLNWKKD</sequence>
<dbReference type="RefSeq" id="WP_156006041.1">
    <property type="nucleotide sequence ID" value="NZ_CP046276.1"/>
</dbReference>
<dbReference type="OrthoDB" id="391572at2"/>
<reference evidence="1 2" key="1">
    <citation type="submission" date="2019-11" db="EMBL/GenBank/DDBJ databases">
        <title>Complete genome sequence of Spiroplasma tabanidicola TAUS-1 (DSM 22603).</title>
        <authorList>
            <person name="Huang C.-T."/>
            <person name="Lin Y.-C."/>
            <person name="Kuo C.-H."/>
        </authorList>
    </citation>
    <scope>NUCLEOTIDE SEQUENCE [LARGE SCALE GENOMIC DNA]</scope>
    <source>
        <strain evidence="1 2">TAUS-1</strain>
    </source>
</reference>
<gene>
    <name evidence="1" type="ORF">STABA_v1c03920</name>
</gene>
<dbReference type="AlphaFoldDB" id="A0A6I6C9Z4"/>